<dbReference type="PANTHER" id="PTHR10357">
    <property type="entry name" value="ALPHA-AMYLASE FAMILY MEMBER"/>
    <property type="match status" value="1"/>
</dbReference>
<evidence type="ECO:0000259" key="3">
    <source>
        <dbReference type="SMART" id="SM00642"/>
    </source>
</evidence>
<dbReference type="InterPro" id="IPR017853">
    <property type="entry name" value="GH"/>
</dbReference>
<accession>A0ABQ3R811</accession>
<proteinExistence type="inferred from homology"/>
<evidence type="ECO:0000313" key="5">
    <source>
        <dbReference type="Proteomes" id="UP000646738"/>
    </source>
</evidence>
<protein>
    <recommendedName>
        <fullName evidence="3">Glycosyl hydrolase family 13 catalytic domain-containing protein</fullName>
    </recommendedName>
</protein>
<dbReference type="Gene3D" id="3.20.20.80">
    <property type="entry name" value="Glycosidases"/>
    <property type="match status" value="3"/>
</dbReference>
<dbReference type="Gene3D" id="3.90.400.10">
    <property type="entry name" value="Oligo-1,6-glucosidase, Domain 2"/>
    <property type="match status" value="1"/>
</dbReference>
<organism evidence="4 5">
    <name type="scientific">Streptomyces rubradiris</name>
    <name type="common">Streptomyces achromogenes subsp. rubradiris</name>
    <dbReference type="NCBI Taxonomy" id="285531"/>
    <lineage>
        <taxon>Bacteria</taxon>
        <taxon>Bacillati</taxon>
        <taxon>Actinomycetota</taxon>
        <taxon>Actinomycetes</taxon>
        <taxon>Kitasatosporales</taxon>
        <taxon>Streptomycetaceae</taxon>
        <taxon>Streptomyces</taxon>
    </lineage>
</organism>
<sequence>MFGSLLDADALIRDAHAHGLRVIVDLVPNHSSDRHEWFKRALAEGPGSPLRERYHFRPGKGDNGELPPNDWESIFGGPAWTRVTEPDGTPGEWYLHLFAPEQPDFNWEHPAVGDEFRSILRFWLDMGVDGFRIDVAHGLVKAAGLPDLGTHDQVKLLGNDVMPFFDQDGVHAIYRQWRRILDEYSGDRIFVAEAWTRPSSAPRTTCAPTNSTRRSTSSTWARPGTPRSCARSSTAPWTRCARRRPRHLGAVQPRRHPARHPLRQPARPRHPDPHGRRPRAGPAPGPRRHPADARLPGSAYLYQGEELGLPDVVDLPDEVRQDPAYFRGAGQDGFRDGCRVPIRGPVRAPPTASATAEAGCPSRRPGPS</sequence>
<dbReference type="PANTHER" id="PTHR10357:SF179">
    <property type="entry name" value="NEUTRAL AND BASIC AMINO ACID TRANSPORT PROTEIN RBAT"/>
    <property type="match status" value="1"/>
</dbReference>
<dbReference type="Proteomes" id="UP000646738">
    <property type="component" value="Unassembled WGS sequence"/>
</dbReference>
<reference evidence="5" key="1">
    <citation type="submission" date="2023-07" db="EMBL/GenBank/DDBJ databases">
        <title>Whole genome shotgun sequence of Streptomyces achromogenes subsp. rubradiris NBRC 14000.</title>
        <authorList>
            <person name="Komaki H."/>
            <person name="Tamura T."/>
        </authorList>
    </citation>
    <scope>NUCLEOTIDE SEQUENCE [LARGE SCALE GENOMIC DNA]</scope>
    <source>
        <strain evidence="5">NBRC 14000</strain>
    </source>
</reference>
<dbReference type="SUPFAM" id="SSF51445">
    <property type="entry name" value="(Trans)glycosidases"/>
    <property type="match status" value="1"/>
</dbReference>
<name>A0ABQ3R811_STRRR</name>
<dbReference type="EMBL" id="BNEA01000002">
    <property type="protein sequence ID" value="GHI51962.1"/>
    <property type="molecule type" value="Genomic_DNA"/>
</dbReference>
<keyword evidence="5" id="KW-1185">Reference proteome</keyword>
<feature type="compositionally biased region" description="Low complexity" evidence="2">
    <location>
        <begin position="209"/>
        <end position="219"/>
    </location>
</feature>
<dbReference type="Pfam" id="PF00128">
    <property type="entry name" value="Alpha-amylase"/>
    <property type="match status" value="1"/>
</dbReference>
<feature type="region of interest" description="Disordered" evidence="2">
    <location>
        <begin position="199"/>
        <end position="294"/>
    </location>
</feature>
<gene>
    <name evidence="4" type="ORF">Srubr_18080</name>
</gene>
<dbReference type="SMART" id="SM00642">
    <property type="entry name" value="Aamy"/>
    <property type="match status" value="1"/>
</dbReference>
<feature type="region of interest" description="Disordered" evidence="2">
    <location>
        <begin position="324"/>
        <end position="368"/>
    </location>
</feature>
<feature type="compositionally biased region" description="Basic residues" evidence="2">
    <location>
        <begin position="240"/>
        <end position="268"/>
    </location>
</feature>
<dbReference type="InterPro" id="IPR045857">
    <property type="entry name" value="O16G_dom_2"/>
</dbReference>
<feature type="compositionally biased region" description="Polar residues" evidence="2">
    <location>
        <begin position="199"/>
        <end position="208"/>
    </location>
</feature>
<evidence type="ECO:0000256" key="1">
    <source>
        <dbReference type="ARBA" id="ARBA00008061"/>
    </source>
</evidence>
<evidence type="ECO:0000256" key="2">
    <source>
        <dbReference type="SAM" id="MobiDB-lite"/>
    </source>
</evidence>
<dbReference type="InterPro" id="IPR006047">
    <property type="entry name" value="GH13_cat_dom"/>
</dbReference>
<comment type="caution">
    <text evidence="4">The sequence shown here is derived from an EMBL/GenBank/DDBJ whole genome shotgun (WGS) entry which is preliminary data.</text>
</comment>
<feature type="domain" description="Glycosyl hydrolase family 13 catalytic" evidence="3">
    <location>
        <begin position="1"/>
        <end position="335"/>
    </location>
</feature>
<comment type="similarity">
    <text evidence="1">Belongs to the glycosyl hydrolase 13 family.</text>
</comment>
<evidence type="ECO:0000313" key="4">
    <source>
        <dbReference type="EMBL" id="GHI51962.1"/>
    </source>
</evidence>